<name>A0A3B0YIA6_9ZZZZ</name>
<keyword evidence="7" id="KW-0915">Sodium</keyword>
<dbReference type="GO" id="GO:0015385">
    <property type="term" value="F:sodium:proton antiporter activity"/>
    <property type="evidence" value="ECO:0007669"/>
    <property type="project" value="InterPro"/>
</dbReference>
<keyword evidence="9 11" id="KW-0472">Membrane</keyword>
<evidence type="ECO:0000259" key="12">
    <source>
        <dbReference type="Pfam" id="PF00999"/>
    </source>
</evidence>
<dbReference type="GO" id="GO:0015386">
    <property type="term" value="F:potassium:proton antiporter activity"/>
    <property type="evidence" value="ECO:0007669"/>
    <property type="project" value="TreeGrafter"/>
</dbReference>
<evidence type="ECO:0000256" key="2">
    <source>
        <dbReference type="ARBA" id="ARBA00022448"/>
    </source>
</evidence>
<evidence type="ECO:0000256" key="11">
    <source>
        <dbReference type="SAM" id="Phobius"/>
    </source>
</evidence>
<dbReference type="InterPro" id="IPR018422">
    <property type="entry name" value="Cation/H_exchanger_CPA1"/>
</dbReference>
<dbReference type="InterPro" id="IPR006153">
    <property type="entry name" value="Cation/H_exchanger_TM"/>
</dbReference>
<feature type="transmembrane region" description="Helical" evidence="11">
    <location>
        <begin position="251"/>
        <end position="275"/>
    </location>
</feature>
<protein>
    <submittedName>
        <fullName evidence="13">Na+/H+ antiporter, NhaP family</fullName>
    </submittedName>
</protein>
<evidence type="ECO:0000256" key="5">
    <source>
        <dbReference type="ARBA" id="ARBA00022692"/>
    </source>
</evidence>
<feature type="transmembrane region" description="Helical" evidence="11">
    <location>
        <begin position="322"/>
        <end position="347"/>
    </location>
</feature>
<feature type="transmembrane region" description="Helical" evidence="11">
    <location>
        <begin position="296"/>
        <end position="316"/>
    </location>
</feature>
<dbReference type="EMBL" id="UOFL01000073">
    <property type="protein sequence ID" value="VAW75032.1"/>
    <property type="molecule type" value="Genomic_DNA"/>
</dbReference>
<keyword evidence="8" id="KW-0406">Ion transport</keyword>
<keyword evidence="2" id="KW-0813">Transport</keyword>
<dbReference type="AlphaFoldDB" id="A0A3B0YIA6"/>
<feature type="transmembrane region" description="Helical" evidence="11">
    <location>
        <begin position="359"/>
        <end position="379"/>
    </location>
</feature>
<evidence type="ECO:0000256" key="4">
    <source>
        <dbReference type="ARBA" id="ARBA00022475"/>
    </source>
</evidence>
<comment type="subcellular location">
    <subcellularLocation>
        <location evidence="1">Cell membrane</location>
        <topology evidence="1">Multi-pass membrane protein</topology>
    </subcellularLocation>
</comment>
<evidence type="ECO:0000256" key="9">
    <source>
        <dbReference type="ARBA" id="ARBA00023136"/>
    </source>
</evidence>
<keyword evidence="10" id="KW-0739">Sodium transport</keyword>
<dbReference type="PANTHER" id="PTHR10110:SF195">
    <property type="entry name" value="NA(+)_H(+) ANTIPORTER NHAS2"/>
    <property type="match status" value="1"/>
</dbReference>
<dbReference type="GO" id="GO:0005886">
    <property type="term" value="C:plasma membrane"/>
    <property type="evidence" value="ECO:0007669"/>
    <property type="project" value="UniProtKB-SubCell"/>
</dbReference>
<dbReference type="PANTHER" id="PTHR10110">
    <property type="entry name" value="SODIUM/HYDROGEN EXCHANGER"/>
    <property type="match status" value="1"/>
</dbReference>
<gene>
    <name evidence="13" type="ORF">MNBD_GAMMA12-746</name>
</gene>
<evidence type="ECO:0000256" key="8">
    <source>
        <dbReference type="ARBA" id="ARBA00023065"/>
    </source>
</evidence>
<feature type="transmembrane region" description="Helical" evidence="11">
    <location>
        <begin position="71"/>
        <end position="89"/>
    </location>
</feature>
<dbReference type="GO" id="GO:0098719">
    <property type="term" value="P:sodium ion import across plasma membrane"/>
    <property type="evidence" value="ECO:0007669"/>
    <property type="project" value="TreeGrafter"/>
</dbReference>
<sequence>MSLYNTLAILLTLSALFSYINHRVFKLPTTIGLMLIALLVSMVLLVINHFEQPLGFSVKGHVQQVLGSIDFGKTLLHGMLSYLLFAGALHVNLNDLAKFKWVIGILATFGVVLSTILVACITWLIATKLLGLNISFLYCLIFGALISPTDPIAVISILKNINAPKKLETKIAGESLFNDGIGVVVFLVLLSIATSNTETITVLSVSKLFLVEVVGGIVFGLIIGAIAYFMLRSIDNYSVEILITLAIVSGGYALATALHASGPIAVVIAGLIVGNHGRSKAMSEKTRTHLDMFWELIDEVLNAVLFVLIGFEVLVLTLTANYLLAGAIAIPTVLLARFIAVSIPVLLFKRLREFSPKTIRILTWGGLRGGISVALALSLPEGDTRNLILTMTYTVVAFSILVQGLTIGRLVRSCEPSTDK</sequence>
<feature type="transmembrane region" description="Helical" evidence="11">
    <location>
        <begin position="391"/>
        <end position="411"/>
    </location>
</feature>
<keyword evidence="4" id="KW-1003">Cell membrane</keyword>
<proteinExistence type="predicted"/>
<evidence type="ECO:0000256" key="1">
    <source>
        <dbReference type="ARBA" id="ARBA00004651"/>
    </source>
</evidence>
<evidence type="ECO:0000313" key="13">
    <source>
        <dbReference type="EMBL" id="VAW75032.1"/>
    </source>
</evidence>
<dbReference type="GO" id="GO:0051453">
    <property type="term" value="P:regulation of intracellular pH"/>
    <property type="evidence" value="ECO:0007669"/>
    <property type="project" value="TreeGrafter"/>
</dbReference>
<keyword evidence="5 11" id="KW-0812">Transmembrane</keyword>
<feature type="transmembrane region" description="Helical" evidence="11">
    <location>
        <begin position="136"/>
        <end position="157"/>
    </location>
</feature>
<evidence type="ECO:0000256" key="3">
    <source>
        <dbReference type="ARBA" id="ARBA00022449"/>
    </source>
</evidence>
<feature type="transmembrane region" description="Helical" evidence="11">
    <location>
        <begin position="177"/>
        <end position="196"/>
    </location>
</feature>
<feature type="transmembrane region" description="Helical" evidence="11">
    <location>
        <begin position="28"/>
        <end position="50"/>
    </location>
</feature>
<feature type="transmembrane region" description="Helical" evidence="11">
    <location>
        <begin position="208"/>
        <end position="231"/>
    </location>
</feature>
<feature type="domain" description="Cation/H+ exchanger transmembrane" evidence="12">
    <location>
        <begin position="13"/>
        <end position="412"/>
    </location>
</feature>
<accession>A0A3B0YIA6</accession>
<evidence type="ECO:0000256" key="10">
    <source>
        <dbReference type="ARBA" id="ARBA00023201"/>
    </source>
</evidence>
<evidence type="ECO:0000256" key="6">
    <source>
        <dbReference type="ARBA" id="ARBA00022989"/>
    </source>
</evidence>
<feature type="transmembrane region" description="Helical" evidence="11">
    <location>
        <begin position="101"/>
        <end position="124"/>
    </location>
</feature>
<reference evidence="13" key="1">
    <citation type="submission" date="2018-06" db="EMBL/GenBank/DDBJ databases">
        <authorList>
            <person name="Zhirakovskaya E."/>
        </authorList>
    </citation>
    <scope>NUCLEOTIDE SEQUENCE</scope>
</reference>
<organism evidence="13">
    <name type="scientific">hydrothermal vent metagenome</name>
    <dbReference type="NCBI Taxonomy" id="652676"/>
    <lineage>
        <taxon>unclassified sequences</taxon>
        <taxon>metagenomes</taxon>
        <taxon>ecological metagenomes</taxon>
    </lineage>
</organism>
<dbReference type="Gene3D" id="6.10.140.1330">
    <property type="match status" value="1"/>
</dbReference>
<evidence type="ECO:0000256" key="7">
    <source>
        <dbReference type="ARBA" id="ARBA00023053"/>
    </source>
</evidence>
<keyword evidence="6 11" id="KW-1133">Transmembrane helix</keyword>
<dbReference type="Pfam" id="PF00999">
    <property type="entry name" value="Na_H_Exchanger"/>
    <property type="match status" value="1"/>
</dbReference>
<keyword evidence="3" id="KW-0050">Antiport</keyword>